<dbReference type="Pfam" id="PF00566">
    <property type="entry name" value="RabGAP-TBC"/>
    <property type="match status" value="1"/>
</dbReference>
<feature type="region of interest" description="Disordered" evidence="1">
    <location>
        <begin position="625"/>
        <end position="658"/>
    </location>
</feature>
<comment type="caution">
    <text evidence="3">The sequence shown here is derived from an EMBL/GenBank/DDBJ whole genome shotgun (WGS) entry which is preliminary data.</text>
</comment>
<name>A0AAD5RNM7_9PEZI</name>
<dbReference type="PANTHER" id="PTHR47219:SF9">
    <property type="entry name" value="GTPASE ACTIVATING PROTEIN AND CENTROSOME-ASSOCIATED, ISOFORM B"/>
    <property type="match status" value="1"/>
</dbReference>
<feature type="compositionally biased region" description="Basic and acidic residues" evidence="1">
    <location>
        <begin position="953"/>
        <end position="969"/>
    </location>
</feature>
<feature type="region of interest" description="Disordered" evidence="1">
    <location>
        <begin position="945"/>
        <end position="971"/>
    </location>
</feature>
<evidence type="ECO:0000259" key="2">
    <source>
        <dbReference type="PROSITE" id="PS50086"/>
    </source>
</evidence>
<sequence>MGSTQRPQRFSSLRYGRHPPVLKPFRDDTLVAFRYESTVQAAPPIPIPPPRNPLRANQPSSSVSRAVVVNPPQPPPIPPVLEQHPAFRNSPASSTTSSSTSPTSAASINTTSCTRTSTNITQEERSKRDSGLAPTTSSCTTLRGEFEEDPVWKKVEEEEPVVVASVAPPRTRCIVETTILCNEPPTPPSIRFSLFSSSTSTPPTTATGDHSHPPLTERRGLGKSFSLRSSASSRRLRKKSMDIPRVDQAGPMAATPDTAGSGGGVAAPRPNAGKSARSRKNSIGPIGSPNRLARALSGRTSISTSTVSSGASNTNPFSPITTTIPTDTLVDEEFLAQLSFSKRGSVMLGGKKAVTCTTGMIAALENADNKPSSPTKATAEAAVSAKSPSKSSASSSASSSEASSTPKSKPTNTLTATANTAMATASSTPAARESSSSKEPIPSIRVMSMDAEREANKVRALYMSGDTEHLHDGDAFSLDERLEASLPEAPGDQASETDPYGFPLLSRPVTLADFTPLRNPTPTPAATLQPDERPTSYSETLNSDTSYPCRPTSSLRSVHELAGGLEDWEDLEGDDVDRYGFIKLRRPATTGTAWTAPAPTTEMLSPNRASPAGRRRLVKRDITRSMSRGPSRKVSARSLHTQASGLSVSSRISTQSSVRTITNRLPHNRDRRLMDEASNMLDMSPGAPKSEEDEESLKLADNLKKKEWERAEKWGKMAKVVKKGKEGEGMEFEFDAANTKLIERTWKGIPDRWRASAWYSFLSTSAKARPGSLSESDIVAEFNRLQDVPSPDDVQIDLDVPRTISGHVMFRRRYHGGQRLLFRALHALSLYFPITGYVQGMASLAATLLCYYDEERCFVMLVRMWQLRGIDQIYQPGFEGLMDALEVFQKTWLADKDVAQKLTDLCIEPTAYATRWYLTLFNLSVPFPAQLRIWDVFMLLGDNPSVPPSSSSSKKEDKKSEKFKDKSDAHTPSNGIDILHAASAALIHALREVLLGSDFENAMKTLTSFVPIKDPDLLMKVTKAEYKQHHDKKI</sequence>
<accession>A0AAD5RNM7</accession>
<feature type="region of interest" description="Disordered" evidence="1">
    <location>
        <begin position="366"/>
        <end position="449"/>
    </location>
</feature>
<organism evidence="3 4">
    <name type="scientific">Zalerion maritima</name>
    <dbReference type="NCBI Taxonomy" id="339359"/>
    <lineage>
        <taxon>Eukaryota</taxon>
        <taxon>Fungi</taxon>
        <taxon>Dikarya</taxon>
        <taxon>Ascomycota</taxon>
        <taxon>Pezizomycotina</taxon>
        <taxon>Sordariomycetes</taxon>
        <taxon>Lulworthiomycetidae</taxon>
        <taxon>Lulworthiales</taxon>
        <taxon>Lulworthiaceae</taxon>
        <taxon>Zalerion</taxon>
    </lineage>
</organism>
<dbReference type="InterPro" id="IPR035969">
    <property type="entry name" value="Rab-GAP_TBC_sf"/>
</dbReference>
<feature type="compositionally biased region" description="Low complexity" evidence="1">
    <location>
        <begin position="379"/>
        <end position="445"/>
    </location>
</feature>
<feature type="compositionally biased region" description="Low complexity" evidence="1">
    <location>
        <begin position="647"/>
        <end position="658"/>
    </location>
</feature>
<dbReference type="GO" id="GO:0005096">
    <property type="term" value="F:GTPase activator activity"/>
    <property type="evidence" value="ECO:0007669"/>
    <property type="project" value="TreeGrafter"/>
</dbReference>
<dbReference type="FunFam" id="1.10.8.270:FF:000023">
    <property type="entry name" value="TBC domain-containing protein C1778.09"/>
    <property type="match status" value="1"/>
</dbReference>
<feature type="compositionally biased region" description="Polar residues" evidence="1">
    <location>
        <begin position="55"/>
        <end position="64"/>
    </location>
</feature>
<keyword evidence="4" id="KW-1185">Reference proteome</keyword>
<dbReference type="InterPro" id="IPR000195">
    <property type="entry name" value="Rab-GAP-TBC_dom"/>
</dbReference>
<reference evidence="3" key="1">
    <citation type="submission" date="2022-07" db="EMBL/GenBank/DDBJ databases">
        <title>Draft genome sequence of Zalerion maritima ATCC 34329, a (micro)plastics degrading marine fungus.</title>
        <authorList>
            <person name="Paco A."/>
            <person name="Goncalves M.F.M."/>
            <person name="Rocha-Santos T.A.P."/>
            <person name="Alves A."/>
        </authorList>
    </citation>
    <scope>NUCLEOTIDE SEQUENCE</scope>
    <source>
        <strain evidence="3">ATCC 34329</strain>
    </source>
</reference>
<feature type="compositionally biased region" description="Basic and acidic residues" evidence="1">
    <location>
        <begin position="209"/>
        <end position="220"/>
    </location>
</feature>
<dbReference type="Proteomes" id="UP001201980">
    <property type="component" value="Unassembled WGS sequence"/>
</dbReference>
<dbReference type="GO" id="GO:0031267">
    <property type="term" value="F:small GTPase binding"/>
    <property type="evidence" value="ECO:0007669"/>
    <property type="project" value="TreeGrafter"/>
</dbReference>
<dbReference type="PROSITE" id="PS50086">
    <property type="entry name" value="TBC_RABGAP"/>
    <property type="match status" value="1"/>
</dbReference>
<dbReference type="FunFam" id="1.10.472.80:FF:000055">
    <property type="entry name" value="TBC domain-containing protein C1778.09"/>
    <property type="match status" value="1"/>
</dbReference>
<dbReference type="InterPro" id="IPR050302">
    <property type="entry name" value="Rab_GAP_TBC_domain"/>
</dbReference>
<feature type="region of interest" description="Disordered" evidence="1">
    <location>
        <begin position="592"/>
        <end position="613"/>
    </location>
</feature>
<feature type="region of interest" description="Disordered" evidence="1">
    <location>
        <begin position="514"/>
        <end position="551"/>
    </location>
</feature>
<dbReference type="PANTHER" id="PTHR47219">
    <property type="entry name" value="RAB GTPASE-ACTIVATING PROTEIN 1-LIKE"/>
    <property type="match status" value="1"/>
</dbReference>
<dbReference type="SUPFAM" id="SSF47923">
    <property type="entry name" value="Ypt/Rab-GAP domain of gyp1p"/>
    <property type="match status" value="2"/>
</dbReference>
<feature type="compositionally biased region" description="Low complexity" evidence="1">
    <location>
        <begin position="222"/>
        <end position="233"/>
    </location>
</feature>
<feature type="compositionally biased region" description="Low complexity" evidence="1">
    <location>
        <begin position="189"/>
        <end position="205"/>
    </location>
</feature>
<evidence type="ECO:0000313" key="3">
    <source>
        <dbReference type="EMBL" id="KAJ2898754.1"/>
    </source>
</evidence>
<feature type="domain" description="Rab-GAP TBC" evidence="2">
    <location>
        <begin position="748"/>
        <end position="941"/>
    </location>
</feature>
<dbReference type="EMBL" id="JAKWBI020000218">
    <property type="protein sequence ID" value="KAJ2898754.1"/>
    <property type="molecule type" value="Genomic_DNA"/>
</dbReference>
<dbReference type="SMART" id="SM00164">
    <property type="entry name" value="TBC"/>
    <property type="match status" value="1"/>
</dbReference>
<feature type="region of interest" description="Disordered" evidence="1">
    <location>
        <begin position="39"/>
        <end position="146"/>
    </location>
</feature>
<feature type="region of interest" description="Disordered" evidence="1">
    <location>
        <begin position="1"/>
        <end position="23"/>
    </location>
</feature>
<proteinExistence type="predicted"/>
<feature type="compositionally biased region" description="Pro residues" evidence="1">
    <location>
        <begin position="43"/>
        <end position="52"/>
    </location>
</feature>
<evidence type="ECO:0000256" key="1">
    <source>
        <dbReference type="SAM" id="MobiDB-lite"/>
    </source>
</evidence>
<gene>
    <name evidence="3" type="ORF">MKZ38_003664</name>
</gene>
<dbReference type="Gene3D" id="1.10.8.270">
    <property type="entry name" value="putative rabgap domain of human tbc1 domain family member 14 like domains"/>
    <property type="match status" value="1"/>
</dbReference>
<feature type="compositionally biased region" description="Polar residues" evidence="1">
    <location>
        <begin position="535"/>
        <end position="551"/>
    </location>
</feature>
<feature type="compositionally biased region" description="Polar residues" evidence="1">
    <location>
        <begin position="1"/>
        <end position="11"/>
    </location>
</feature>
<feature type="compositionally biased region" description="Low complexity" evidence="1">
    <location>
        <begin position="89"/>
        <end position="121"/>
    </location>
</feature>
<feature type="region of interest" description="Disordered" evidence="1">
    <location>
        <begin position="185"/>
        <end position="292"/>
    </location>
</feature>
<dbReference type="Gene3D" id="1.10.472.80">
    <property type="entry name" value="Ypt/Rab-GAP domain of gyp1p, domain 3"/>
    <property type="match status" value="1"/>
</dbReference>
<protein>
    <submittedName>
        <fullName evidence="3">TBC domain-containing protein</fullName>
    </submittedName>
</protein>
<evidence type="ECO:0000313" key="4">
    <source>
        <dbReference type="Proteomes" id="UP001201980"/>
    </source>
</evidence>
<dbReference type="AlphaFoldDB" id="A0AAD5RNM7"/>
<feature type="compositionally biased region" description="Low complexity" evidence="1">
    <location>
        <begin position="592"/>
        <end position="601"/>
    </location>
</feature>